<evidence type="ECO:0000313" key="2">
    <source>
        <dbReference type="EMBL" id="MFL0251071.1"/>
    </source>
</evidence>
<dbReference type="Pfam" id="PF16363">
    <property type="entry name" value="GDP_Man_Dehyd"/>
    <property type="match status" value="1"/>
</dbReference>
<evidence type="ECO:0000313" key="3">
    <source>
        <dbReference type="Proteomes" id="UP001623592"/>
    </source>
</evidence>
<dbReference type="Proteomes" id="UP001623592">
    <property type="component" value="Unassembled WGS sequence"/>
</dbReference>
<reference evidence="2 3" key="1">
    <citation type="submission" date="2024-11" db="EMBL/GenBank/DDBJ databases">
        <authorList>
            <person name="Heng Y.C."/>
            <person name="Lim A.C.H."/>
            <person name="Lee J.K.Y."/>
            <person name="Kittelmann S."/>
        </authorList>
    </citation>
    <scope>NUCLEOTIDE SEQUENCE [LARGE SCALE GENOMIC DNA]</scope>
    <source>
        <strain evidence="2 3">WILCCON 0114</strain>
    </source>
</reference>
<proteinExistence type="predicted"/>
<dbReference type="EMBL" id="JBJIAA010000009">
    <property type="protein sequence ID" value="MFL0251071.1"/>
    <property type="molecule type" value="Genomic_DNA"/>
</dbReference>
<protein>
    <submittedName>
        <fullName evidence="2">NAD-dependent epimerase/dehydratase family protein</fullName>
    </submittedName>
</protein>
<comment type="caution">
    <text evidence="2">The sequence shown here is derived from an EMBL/GenBank/DDBJ whole genome shotgun (WGS) entry which is preliminary data.</text>
</comment>
<dbReference type="InterPro" id="IPR016040">
    <property type="entry name" value="NAD(P)-bd_dom"/>
</dbReference>
<name>A0ABW8TFH1_9CLOT</name>
<dbReference type="PANTHER" id="PTHR43000">
    <property type="entry name" value="DTDP-D-GLUCOSE 4,6-DEHYDRATASE-RELATED"/>
    <property type="match status" value="1"/>
</dbReference>
<accession>A0ABW8TFH1</accession>
<dbReference type="SUPFAM" id="SSF51735">
    <property type="entry name" value="NAD(P)-binding Rossmann-fold domains"/>
    <property type="match status" value="1"/>
</dbReference>
<evidence type="ECO:0000259" key="1">
    <source>
        <dbReference type="Pfam" id="PF16363"/>
    </source>
</evidence>
<dbReference type="Gene3D" id="3.40.50.720">
    <property type="entry name" value="NAD(P)-binding Rossmann-like Domain"/>
    <property type="match status" value="1"/>
</dbReference>
<feature type="domain" description="NAD(P)-binding" evidence="1">
    <location>
        <begin position="7"/>
        <end position="310"/>
    </location>
</feature>
<gene>
    <name evidence="2" type="ORF">ACJDT4_11610</name>
</gene>
<dbReference type="InterPro" id="IPR036291">
    <property type="entry name" value="NAD(P)-bd_dom_sf"/>
</dbReference>
<dbReference type="RefSeq" id="WP_406787731.1">
    <property type="nucleotide sequence ID" value="NZ_JBJIAA010000009.1"/>
</dbReference>
<keyword evidence="3" id="KW-1185">Reference proteome</keyword>
<organism evidence="2 3">
    <name type="scientific">Clostridium neuense</name>
    <dbReference type="NCBI Taxonomy" id="1728934"/>
    <lineage>
        <taxon>Bacteria</taxon>
        <taxon>Bacillati</taxon>
        <taxon>Bacillota</taxon>
        <taxon>Clostridia</taxon>
        <taxon>Eubacteriales</taxon>
        <taxon>Clostridiaceae</taxon>
        <taxon>Clostridium</taxon>
    </lineage>
</organism>
<sequence>MKNKKILLTGGAGFIGSQLCTELSEDNEILIYDSFKRNAIKNTALAGKKNVTLVKGDILDFLFLKKVVDKFKPDIIIHLAAIAGIDTVIKEPVNTMKVNMIGTFNILEAVKEYSNSIERFIDFSTSEVFGVYAYKVNESSTTNLAPVGEARWTYSVSKLAAEHLTNSYYKEYGLKTVTVRPFNIYGPGQVGEGAIHEFVARAIKNETIKVHGDGDQIRSWCYIDDFIDGIKLCLQNDKAIGNSFNIGNPKGTITIGMLAQLVKQVANSKSQIIYVPKNYEDVELRVPSIEKAVKLLGFSPKYDLMKGLNKTIEWYRRMKDD</sequence>